<proteinExistence type="predicted"/>
<protein>
    <submittedName>
        <fullName evidence="1">TPR repeat protein</fullName>
    </submittedName>
</protein>
<dbReference type="EMBL" id="JXLP01000011">
    <property type="protein sequence ID" value="KIL77926.1"/>
    <property type="molecule type" value="Genomic_DNA"/>
</dbReference>
<organism evidence="1 2">
    <name type="scientific">Bacillus badius</name>
    <dbReference type="NCBI Taxonomy" id="1455"/>
    <lineage>
        <taxon>Bacteria</taxon>
        <taxon>Bacillati</taxon>
        <taxon>Bacillota</taxon>
        <taxon>Bacilli</taxon>
        <taxon>Bacillales</taxon>
        <taxon>Bacillaceae</taxon>
        <taxon>Pseudobacillus</taxon>
    </lineage>
</organism>
<dbReference type="SUPFAM" id="SSF48452">
    <property type="entry name" value="TPR-like"/>
    <property type="match status" value="1"/>
</dbReference>
<dbReference type="Proteomes" id="UP000031982">
    <property type="component" value="Unassembled WGS sequence"/>
</dbReference>
<sequence length="325" mass="37613">MKKKKWDRKGNVFIFPGTGQALIQKGRAALEKKEYDMAASFLSEALEYPLAEEEDVKTALLLALYESGQYERALALCSDMLHKGLGEYYDVLDIYVLILMQQKEYEAIFSTLSALMEEKQLPEEKRDYFGRLLELSQKMIESPEPQGKQLFTGKETLREQTLKLMELAQVNIRPYYDELTAMLAQETAHPFLQTLALNVLKEHGIDKEVTVKKFSFSRTVIPVQLADAFEQNYFRTVIHFLEEDLADKDPVQLEQAKEMVKRHFFLLYPFEPEQISAAGWAQAVRLQLRLYYEGAALQAEEELDKNVEKSLHFMKELDEISSPIM</sequence>
<dbReference type="RefSeq" id="WP_041097571.1">
    <property type="nucleotide sequence ID" value="NZ_JARTHD010000017.1"/>
</dbReference>
<accession>A0ABR5AU80</accession>
<comment type="caution">
    <text evidence="1">The sequence shown here is derived from an EMBL/GenBank/DDBJ whole genome shotgun (WGS) entry which is preliminary data.</text>
</comment>
<dbReference type="Gene3D" id="1.25.40.10">
    <property type="entry name" value="Tetratricopeptide repeat domain"/>
    <property type="match status" value="1"/>
</dbReference>
<gene>
    <name evidence="1" type="ORF">SD77_0905</name>
</gene>
<name>A0ABR5AU80_BACBA</name>
<reference evidence="1 2" key="1">
    <citation type="submission" date="2015-01" db="EMBL/GenBank/DDBJ databases">
        <title>Genome Assembly of Bacillus badius MTCC 1458.</title>
        <authorList>
            <person name="Verma A."/>
            <person name="Khatri I."/>
            <person name="Mual P."/>
            <person name="Subramanian S."/>
            <person name="Krishnamurthi S."/>
        </authorList>
    </citation>
    <scope>NUCLEOTIDE SEQUENCE [LARGE SCALE GENOMIC DNA]</scope>
    <source>
        <strain evidence="1 2">MTCC 1458</strain>
    </source>
</reference>
<evidence type="ECO:0000313" key="2">
    <source>
        <dbReference type="Proteomes" id="UP000031982"/>
    </source>
</evidence>
<dbReference type="SUPFAM" id="SSF116965">
    <property type="entry name" value="Hypothetical protein MPN330"/>
    <property type="match status" value="1"/>
</dbReference>
<dbReference type="InterPro" id="IPR011990">
    <property type="entry name" value="TPR-like_helical_dom_sf"/>
</dbReference>
<keyword evidence="2" id="KW-1185">Reference proteome</keyword>
<evidence type="ECO:0000313" key="1">
    <source>
        <dbReference type="EMBL" id="KIL77926.1"/>
    </source>
</evidence>